<evidence type="ECO:0000313" key="2">
    <source>
        <dbReference type="Proteomes" id="UP000189728"/>
    </source>
</evidence>
<accession>A0AAX0L9L8</accession>
<dbReference type="RefSeq" id="WP_078415648.1">
    <property type="nucleotide sequence ID" value="NZ_MCRK01000041.1"/>
</dbReference>
<sequence length="494" mass="58524">MKKIILFIIVTIFFSGCSYKSHYIEVGPNTKLSAPKFAFTIPNPYPNYPFETIRLNNFYNTIRIFRDIPNMMKEDIRIKALNITKLSEKYNKLFHSKLTKKNTFDYYINAPLNDLDLEGHRESRTEYHKRYINYIAGLKCYTISLSTNIGMGLGNRLNSITCPYYNKDGEEMAIMVHYDFIFTAGGTVLEGSKQSSTKNYTLQQMNYAFKQDVKEIFDSLEIYDIDKDRMIKQGMYYPDKKYDINADNKVKNFYTNIDLNPNEKATSPYFTFNIPNSYPEYKFKSYFNGINTKYNEIYFFREIPNILNDGRMKESARVYTFSIYDPKFNTLSTLYNKTPKELIHDLLTNPKSSYKHYLGMSFSEDELSSNGYKYTGGRYINYIAGLKCYTSLKYTKEINYHNYTYYYATCPYYNKNGEEDAIVVEHKFQFSKFHTTNEELENLHLNYMKGIKQMIDSIVIKNIDINKMKRLNIYYPNKKYDINADDKIRSYYIK</sequence>
<evidence type="ECO:0000313" key="1">
    <source>
        <dbReference type="EMBL" id="OPA75912.1"/>
    </source>
</evidence>
<reference evidence="1 2" key="1">
    <citation type="submission" date="2016-08" db="EMBL/GenBank/DDBJ databases">
        <title>Campylobacter species from sea mammals.</title>
        <authorList>
            <person name="Gilbert M.J."/>
            <person name="Byrne B.A."/>
            <person name="Zomer A.L."/>
            <person name="Wagenaar J.A."/>
        </authorList>
    </citation>
    <scope>NUCLEOTIDE SEQUENCE [LARGE SCALE GENOMIC DNA]</scope>
    <source>
        <strain evidence="1 2">1105248</strain>
    </source>
</reference>
<dbReference type="Proteomes" id="UP000189728">
    <property type="component" value="Unassembled WGS sequence"/>
</dbReference>
<name>A0AAX0L9L8_9BACT</name>
<evidence type="ECO:0008006" key="3">
    <source>
        <dbReference type="Google" id="ProtNLM"/>
    </source>
</evidence>
<organism evidence="1 2">
    <name type="scientific">Campylobacter pinnipediorum subsp. pinnipediorum</name>
    <dbReference type="NCBI Taxonomy" id="1660067"/>
    <lineage>
        <taxon>Bacteria</taxon>
        <taxon>Pseudomonadati</taxon>
        <taxon>Campylobacterota</taxon>
        <taxon>Epsilonproteobacteria</taxon>
        <taxon>Campylobacterales</taxon>
        <taxon>Campylobacteraceae</taxon>
        <taxon>Campylobacter</taxon>
    </lineage>
</organism>
<gene>
    <name evidence="1" type="ORF">BFG04_05590</name>
</gene>
<dbReference type="PROSITE" id="PS51257">
    <property type="entry name" value="PROKAR_LIPOPROTEIN"/>
    <property type="match status" value="1"/>
</dbReference>
<dbReference type="AlphaFoldDB" id="A0AAX0L9L8"/>
<comment type="caution">
    <text evidence="1">The sequence shown here is derived from an EMBL/GenBank/DDBJ whole genome shotgun (WGS) entry which is preliminary data.</text>
</comment>
<proteinExistence type="predicted"/>
<dbReference type="EMBL" id="MCRK01000041">
    <property type="protein sequence ID" value="OPA75912.1"/>
    <property type="molecule type" value="Genomic_DNA"/>
</dbReference>
<protein>
    <recommendedName>
        <fullName evidence="3">Lipoprotein</fullName>
    </recommendedName>
</protein>